<name>A0A8X8LBF0_CALTT</name>
<keyword evidence="1" id="KW-0238">DNA-binding</keyword>
<evidence type="ECO:0000313" key="3">
    <source>
        <dbReference type="EMBL" id="QZT34893.1"/>
    </source>
</evidence>
<dbReference type="InterPro" id="IPR014710">
    <property type="entry name" value="RmlC-like_jellyroll"/>
</dbReference>
<evidence type="ECO:0000259" key="2">
    <source>
        <dbReference type="PROSITE" id="PS50943"/>
    </source>
</evidence>
<dbReference type="SUPFAM" id="SSF47413">
    <property type="entry name" value="lambda repressor-like DNA-binding domains"/>
    <property type="match status" value="1"/>
</dbReference>
<dbReference type="SMART" id="SM00530">
    <property type="entry name" value="HTH_XRE"/>
    <property type="match status" value="1"/>
</dbReference>
<dbReference type="Proteomes" id="UP000825179">
    <property type="component" value="Chromosome"/>
</dbReference>
<reference evidence="3 4" key="1">
    <citation type="journal article" date="2020" name="Extremophiles">
        <title>Genomic analysis of Caldalkalibacillus thermarum TA2.A1 reveals aerobic alkaliphilic metabolism and evolutionary hallmarks linking alkaliphilic bacteria and plant life.</title>
        <authorList>
            <person name="de Jong S.I."/>
            <person name="van den Broek M.A."/>
            <person name="Merkel A.Y."/>
            <person name="de la Torre Cortes P."/>
            <person name="Kalamorz F."/>
            <person name="Cook G.M."/>
            <person name="van Loosdrecht M.C.M."/>
            <person name="McMillan D.G.G."/>
        </authorList>
    </citation>
    <scope>NUCLEOTIDE SEQUENCE [LARGE SCALE GENOMIC DNA]</scope>
    <source>
        <strain evidence="3 4">TA2.A1</strain>
    </source>
</reference>
<dbReference type="EMBL" id="CP082237">
    <property type="protein sequence ID" value="QZT34893.1"/>
    <property type="molecule type" value="Genomic_DNA"/>
</dbReference>
<dbReference type="InterPro" id="IPR050807">
    <property type="entry name" value="TransReg_Diox_bact_type"/>
</dbReference>
<dbReference type="PROSITE" id="PS50943">
    <property type="entry name" value="HTH_CROC1"/>
    <property type="match status" value="1"/>
</dbReference>
<dbReference type="InterPro" id="IPR001387">
    <property type="entry name" value="Cro/C1-type_HTH"/>
</dbReference>
<keyword evidence="4" id="KW-1185">Reference proteome</keyword>
<sequence length="200" mass="22001">MSSNNPWEENNVGKRIGAKLRQIRRGRGLSMEALANQIGVSKMTLAKIEQGEANPTLSVIWKIANGLSIPITALLSVEANVSLARKNEGLKLTSANDSFTVEPLFGAQGSFELYRGYLQAHSEYPSEAHAPGVVEFVTVMSGKLTVEVDGETYHLEEHDSIRFSVDRPHTYINPSPSLTVLHFVIAYTSPETNTSVLFRK</sequence>
<evidence type="ECO:0000313" key="4">
    <source>
        <dbReference type="Proteomes" id="UP000825179"/>
    </source>
</evidence>
<dbReference type="GO" id="GO:0005829">
    <property type="term" value="C:cytosol"/>
    <property type="evidence" value="ECO:0007669"/>
    <property type="project" value="TreeGrafter"/>
</dbReference>
<dbReference type="GO" id="GO:0003677">
    <property type="term" value="F:DNA binding"/>
    <property type="evidence" value="ECO:0007669"/>
    <property type="project" value="UniProtKB-KW"/>
</dbReference>
<dbReference type="Gene3D" id="2.60.120.10">
    <property type="entry name" value="Jelly Rolls"/>
    <property type="match status" value="1"/>
</dbReference>
<evidence type="ECO:0000256" key="1">
    <source>
        <dbReference type="ARBA" id="ARBA00023125"/>
    </source>
</evidence>
<feature type="domain" description="HTH cro/C1-type" evidence="2">
    <location>
        <begin position="20"/>
        <end position="74"/>
    </location>
</feature>
<dbReference type="CDD" id="cd00093">
    <property type="entry name" value="HTH_XRE"/>
    <property type="match status" value="1"/>
</dbReference>
<gene>
    <name evidence="3" type="ORF">HUR95_06490</name>
</gene>
<dbReference type="SUPFAM" id="SSF51182">
    <property type="entry name" value="RmlC-like cupins"/>
    <property type="match status" value="1"/>
</dbReference>
<dbReference type="KEGG" id="cthu:HUR95_06490"/>
<dbReference type="PANTHER" id="PTHR46797:SF24">
    <property type="entry name" value="DNA-BINDING PHAGE PROTEIN"/>
    <property type="match status" value="1"/>
</dbReference>
<protein>
    <submittedName>
        <fullName evidence="3">XRE family transcriptional regulator</fullName>
    </submittedName>
</protein>
<dbReference type="Pfam" id="PF07883">
    <property type="entry name" value="Cupin_2"/>
    <property type="match status" value="1"/>
</dbReference>
<proteinExistence type="predicted"/>
<dbReference type="GO" id="GO:0003700">
    <property type="term" value="F:DNA-binding transcription factor activity"/>
    <property type="evidence" value="ECO:0007669"/>
    <property type="project" value="TreeGrafter"/>
</dbReference>
<dbReference type="CDD" id="cd02209">
    <property type="entry name" value="cupin_XRE_C"/>
    <property type="match status" value="1"/>
</dbReference>
<dbReference type="InterPro" id="IPR010982">
    <property type="entry name" value="Lambda_DNA-bd_dom_sf"/>
</dbReference>
<dbReference type="AlphaFoldDB" id="A0A8X8LBF0"/>
<dbReference type="PANTHER" id="PTHR46797">
    <property type="entry name" value="HTH-TYPE TRANSCRIPTIONAL REGULATOR"/>
    <property type="match status" value="1"/>
</dbReference>
<dbReference type="InterPro" id="IPR013096">
    <property type="entry name" value="Cupin_2"/>
</dbReference>
<dbReference type="Gene3D" id="1.10.260.40">
    <property type="entry name" value="lambda repressor-like DNA-binding domains"/>
    <property type="match status" value="1"/>
</dbReference>
<dbReference type="RefSeq" id="WP_222823110.1">
    <property type="nucleotide sequence ID" value="NZ_CP082237.1"/>
</dbReference>
<dbReference type="InterPro" id="IPR011051">
    <property type="entry name" value="RmlC_Cupin_sf"/>
</dbReference>
<organism evidence="3 4">
    <name type="scientific">Caldalkalibacillus thermarum (strain TA2.A1)</name>
    <dbReference type="NCBI Taxonomy" id="986075"/>
    <lineage>
        <taxon>Bacteria</taxon>
        <taxon>Bacillati</taxon>
        <taxon>Bacillota</taxon>
        <taxon>Bacilli</taxon>
        <taxon>Bacillales</taxon>
        <taxon>Bacillaceae</taxon>
        <taxon>Caldalkalibacillus</taxon>
    </lineage>
</organism>
<accession>A0A8X8LBF0</accession>
<dbReference type="Pfam" id="PF01381">
    <property type="entry name" value="HTH_3"/>
    <property type="match status" value="1"/>
</dbReference>